<dbReference type="EC" id="2.1.2.2" evidence="4"/>
<gene>
    <name evidence="4 7" type="primary">purN</name>
    <name evidence="6" type="ORF">BJL90_07560</name>
    <name evidence="7" type="ORF">CLFO_04080</name>
</gene>
<evidence type="ECO:0000256" key="3">
    <source>
        <dbReference type="ARBA" id="ARBA00022755"/>
    </source>
</evidence>
<reference evidence="7 9" key="2">
    <citation type="submission" date="2017-03" db="EMBL/GenBank/DDBJ databases">
        <title>Complete sequence of Clostridium formicaceticum DSM 92.</title>
        <authorList>
            <person name="Poehlein A."/>
            <person name="Karl M."/>
            <person name="Bengelsdorf F.R."/>
            <person name="Duerre P."/>
            <person name="Daniel R."/>
        </authorList>
    </citation>
    <scope>NUCLEOTIDE SEQUENCE [LARGE SCALE GENOMIC DNA]</scope>
    <source>
        <strain evidence="7 9">DSM 92</strain>
    </source>
</reference>
<dbReference type="InterPro" id="IPR036477">
    <property type="entry name" value="Formyl_transf_N_sf"/>
</dbReference>
<proteinExistence type="inferred from homology"/>
<comment type="catalytic activity">
    <reaction evidence="4">
        <text>N(1)-(5-phospho-beta-D-ribosyl)glycinamide + (6R)-10-formyltetrahydrofolate = N(2)-formyl-N(1)-(5-phospho-beta-D-ribosyl)glycinamide + (6S)-5,6,7,8-tetrahydrofolate + H(+)</text>
        <dbReference type="Rhea" id="RHEA:15053"/>
        <dbReference type="ChEBI" id="CHEBI:15378"/>
        <dbReference type="ChEBI" id="CHEBI:57453"/>
        <dbReference type="ChEBI" id="CHEBI:143788"/>
        <dbReference type="ChEBI" id="CHEBI:147286"/>
        <dbReference type="ChEBI" id="CHEBI:195366"/>
        <dbReference type="EC" id="2.1.2.2"/>
    </reaction>
</comment>
<evidence type="ECO:0000256" key="2">
    <source>
        <dbReference type="ARBA" id="ARBA00022679"/>
    </source>
</evidence>
<dbReference type="KEGG" id="cfm:BJL90_07560"/>
<reference evidence="6 8" key="1">
    <citation type="submission" date="2016-10" db="EMBL/GenBank/DDBJ databases">
        <title>Complete Genome Sequence of Acetogen Clostridium formicoaceticum ATCC 27076.</title>
        <authorList>
            <person name="Bao T."/>
            <person name="Cheng C."/>
            <person name="Zhao J."/>
            <person name="Yang S.-T."/>
            <person name="Wang J."/>
            <person name="Wang M."/>
        </authorList>
    </citation>
    <scope>NUCLEOTIDE SEQUENCE [LARGE SCALE GENOMIC DNA]</scope>
    <source>
        <strain evidence="6 8">ATCC 27076</strain>
    </source>
</reference>
<dbReference type="PANTHER" id="PTHR43369">
    <property type="entry name" value="PHOSPHORIBOSYLGLYCINAMIDE FORMYLTRANSFERASE"/>
    <property type="match status" value="1"/>
</dbReference>
<feature type="binding site" evidence="4">
    <location>
        <begin position="14"/>
        <end position="16"/>
    </location>
    <ligand>
        <name>N(1)-(5-phospho-beta-D-ribosyl)glycinamide</name>
        <dbReference type="ChEBI" id="CHEBI:143788"/>
    </ligand>
</feature>
<dbReference type="Proteomes" id="UP000192478">
    <property type="component" value="Chromosome"/>
</dbReference>
<dbReference type="NCBIfam" id="TIGR00639">
    <property type="entry name" value="PurN"/>
    <property type="match status" value="1"/>
</dbReference>
<comment type="pathway">
    <text evidence="1 4">Purine metabolism; IMP biosynthesis via de novo pathway; N(2)-formyl-N(1)-(5-phospho-D-ribosyl)glycinamide from N(1)-(5-phospho-D-ribosyl)glycinamide (10-formyl THF route): step 1/1.</text>
</comment>
<feature type="domain" description="Formyl transferase N-terminal" evidence="5">
    <location>
        <begin position="5"/>
        <end position="189"/>
    </location>
</feature>
<dbReference type="AlphaFoldDB" id="A0AAC9RHU8"/>
<evidence type="ECO:0000256" key="4">
    <source>
        <dbReference type="HAMAP-Rule" id="MF_01930"/>
    </source>
</evidence>
<evidence type="ECO:0000313" key="7">
    <source>
        <dbReference type="EMBL" id="ARE86092.1"/>
    </source>
</evidence>
<evidence type="ECO:0000313" key="9">
    <source>
        <dbReference type="Proteomes" id="UP000192478"/>
    </source>
</evidence>
<dbReference type="SUPFAM" id="SSF53328">
    <property type="entry name" value="Formyltransferase"/>
    <property type="match status" value="1"/>
</dbReference>
<feature type="binding site" evidence="4">
    <location>
        <position position="109"/>
    </location>
    <ligand>
        <name>(6R)-10-formyltetrahydrofolate</name>
        <dbReference type="ChEBI" id="CHEBI:195366"/>
    </ligand>
</feature>
<evidence type="ECO:0000313" key="6">
    <source>
        <dbReference type="EMBL" id="AOY75766.1"/>
    </source>
</evidence>
<dbReference type="RefSeq" id="WP_070966106.1">
    <property type="nucleotide sequence ID" value="NZ_CP017603.1"/>
</dbReference>
<feature type="binding site" evidence="4">
    <location>
        <position position="70"/>
    </location>
    <ligand>
        <name>(6R)-10-formyltetrahydrofolate</name>
        <dbReference type="ChEBI" id="CHEBI:195366"/>
    </ligand>
</feature>
<comment type="caution">
    <text evidence="4">Lacks conserved residue(s) required for the propagation of feature annotation.</text>
</comment>
<keyword evidence="8" id="KW-1185">Reference proteome</keyword>
<keyword evidence="2 4" id="KW-0808">Transferase</keyword>
<dbReference type="InterPro" id="IPR002376">
    <property type="entry name" value="Formyl_transf_N"/>
</dbReference>
<dbReference type="CDD" id="cd08645">
    <property type="entry name" value="FMT_core_GART"/>
    <property type="match status" value="1"/>
</dbReference>
<dbReference type="GO" id="GO:0005737">
    <property type="term" value="C:cytoplasm"/>
    <property type="evidence" value="ECO:0007669"/>
    <property type="project" value="TreeGrafter"/>
</dbReference>
<accession>A0AAC9RHU8</accession>
<dbReference type="GO" id="GO:0004644">
    <property type="term" value="F:phosphoribosylglycinamide formyltransferase activity"/>
    <property type="evidence" value="ECO:0007669"/>
    <property type="project" value="UniProtKB-UniRule"/>
</dbReference>
<comment type="similarity">
    <text evidence="4">Belongs to the GART family.</text>
</comment>
<evidence type="ECO:0000313" key="8">
    <source>
        <dbReference type="Proteomes" id="UP000177894"/>
    </source>
</evidence>
<dbReference type="InterPro" id="IPR004607">
    <property type="entry name" value="GART"/>
</dbReference>
<protein>
    <recommendedName>
        <fullName evidence="4">Phosphoribosylglycinamide formyltransferase</fullName>
        <ecNumber evidence="4">2.1.2.2</ecNumber>
    </recommendedName>
    <alternativeName>
        <fullName evidence="4">5'-phosphoribosylglycinamide transformylase</fullName>
    </alternativeName>
    <alternativeName>
        <fullName evidence="4">GAR transformylase</fullName>
        <shortName evidence="4">GART</shortName>
    </alternativeName>
</protein>
<name>A0AAC9RHU8_9CLOT</name>
<dbReference type="Proteomes" id="UP000177894">
    <property type="component" value="Chromosome"/>
</dbReference>
<evidence type="ECO:0000256" key="1">
    <source>
        <dbReference type="ARBA" id="ARBA00005054"/>
    </source>
</evidence>
<feature type="site" description="Raises pKa of active site His" evidence="4">
    <location>
        <position position="152"/>
    </location>
</feature>
<dbReference type="HAMAP" id="MF_01930">
    <property type="entry name" value="PurN"/>
    <property type="match status" value="1"/>
</dbReference>
<dbReference type="EMBL" id="CP017603">
    <property type="protein sequence ID" value="AOY75766.1"/>
    <property type="molecule type" value="Genomic_DNA"/>
</dbReference>
<keyword evidence="3 4" id="KW-0658">Purine biosynthesis</keyword>
<dbReference type="Pfam" id="PF00551">
    <property type="entry name" value="Formyl_trans_N"/>
    <property type="match status" value="1"/>
</dbReference>
<organism evidence="7 9">
    <name type="scientific">Clostridium formicaceticum</name>
    <dbReference type="NCBI Taxonomy" id="1497"/>
    <lineage>
        <taxon>Bacteria</taxon>
        <taxon>Bacillati</taxon>
        <taxon>Bacillota</taxon>
        <taxon>Clostridia</taxon>
        <taxon>Eubacteriales</taxon>
        <taxon>Clostridiaceae</taxon>
        <taxon>Clostridium</taxon>
    </lineage>
</organism>
<comment type="function">
    <text evidence="4">Catalyzes the transfer of a formyl group from 10-formyltetrahydrofolate to 5-phospho-ribosyl-glycinamide (GAR), producing 5-phospho-ribosyl-N-formylglycinamide (FGAR) and tetrahydrofolate.</text>
</comment>
<dbReference type="EMBL" id="CP020559">
    <property type="protein sequence ID" value="ARE86092.1"/>
    <property type="molecule type" value="Genomic_DNA"/>
</dbReference>
<dbReference type="PANTHER" id="PTHR43369:SF2">
    <property type="entry name" value="PHOSPHORIBOSYLGLYCINAMIDE FORMYLTRANSFERASE"/>
    <property type="match status" value="1"/>
</dbReference>
<sequence length="207" mass="22753">MEGIKIAVLISGGGTNLQALIDAVEAGFIKGSIALVISDRKGAFGLIRAENHGIQTMLLDKNTYGTIEKRDAVLLQALQEKEIDLVVLAGYLAIVPQNIIAEYRNKIINIHPSLIPSFCGNGYYGEKVHQEAFNRGVKVTGATVHFVNEETDGGPIILQEIVAIDFDDDWKDIQLKVLKIEHKILPLAVKLFAEDRLEVIGNRVKIN</sequence>
<evidence type="ECO:0000259" key="5">
    <source>
        <dbReference type="Pfam" id="PF00551"/>
    </source>
</evidence>
<dbReference type="GO" id="GO:0006189">
    <property type="term" value="P:'de novo' IMP biosynthetic process"/>
    <property type="evidence" value="ECO:0007669"/>
    <property type="project" value="UniProtKB-UniRule"/>
</dbReference>
<feature type="active site" description="Proton donor" evidence="4">
    <location>
        <position position="111"/>
    </location>
</feature>
<dbReference type="Gene3D" id="3.40.50.170">
    <property type="entry name" value="Formyl transferase, N-terminal domain"/>
    <property type="match status" value="1"/>
</dbReference>